<organism evidence="4 5">
    <name type="scientific">Lingula anatina</name>
    <name type="common">Brachiopod</name>
    <name type="synonym">Lingula unguis</name>
    <dbReference type="NCBI Taxonomy" id="7574"/>
    <lineage>
        <taxon>Eukaryota</taxon>
        <taxon>Metazoa</taxon>
        <taxon>Spiralia</taxon>
        <taxon>Lophotrochozoa</taxon>
        <taxon>Brachiopoda</taxon>
        <taxon>Linguliformea</taxon>
        <taxon>Lingulata</taxon>
        <taxon>Lingulida</taxon>
        <taxon>Linguloidea</taxon>
        <taxon>Lingulidae</taxon>
        <taxon>Lingula</taxon>
    </lineage>
</organism>
<dbReference type="SUPFAM" id="SSF53474">
    <property type="entry name" value="alpha/beta-Hydrolases"/>
    <property type="match status" value="1"/>
</dbReference>
<accession>A0A1S3JDG4</accession>
<dbReference type="GO" id="GO:0006508">
    <property type="term" value="P:proteolysis"/>
    <property type="evidence" value="ECO:0007669"/>
    <property type="project" value="InterPro"/>
</dbReference>
<dbReference type="GeneID" id="106172341"/>
<dbReference type="RefSeq" id="XP_013408447.1">
    <property type="nucleotide sequence ID" value="XM_013552993.2"/>
</dbReference>
<sequence>MHLSWIVITFSLFLAGPTNSKKKDLLKSSTDLLEKESKRLKSSKSGCSLKAINARAIDYLRINNEYEKAIPCLIQVLQESGSQTDSWLWASLGHVYQNLQKTALATSSFKQASKLLGKVSSFIKEWHFLGPFVIGKMEVDGDPVAAMGGIANVSVHRYKKGWKMFSELISDGEVRWQTHIQKAPGQILQISPDVKWGELVNSLGSVGITEWQGWLVGEFAVTENGQNILLQCEGVNTVLVDGLPVVGDVYHREKFWFSVQLERGIHTIYIRLRTKAVQNVKCEIKVTTSSFDILKPHFLPDLIDGYLFTGYIPLPIVNTHSTKWLKNIKITVQEQSDGSDLSVASPHIPYDIAPGQAMPIVIKLISNEAEIVEECIDIMLKLKVSTSEGQLLYPVTLRCRRQRESFLFTFVDHDGSVQHAAAIQPLRDCEGGVCPVLLTLHGTTVPPQNQADSYKRMSNGKFIFGLEKAWVLAPTRHGAHNWEGPGALTAMTALNQLEDLLKGSKIFRNLASKNHVIFAGHSMGGHGAWHLSTHFPDYALAVISLAGWIKKEEYGDSNLFFRHDIATSHVDPAVKSVMEACISENDADRHASNLKGVPVLLRIGAMDKTVHPYFVRRMYRILQESGVAVEYKEIPGKEHWWWDTRETNDGGAVNDKQLRDFTSKYASIPIPEEGSTCTADSCSTVGSGNKYTQTASGPDSFTYTVLNPAFGGSMRGMQILLQVTPFRTSKIQVDIIKDSSIMMKTSNVKAFSIRRSENRPIQWQSYQEILIDNTAVNLAGQECLEQIFILEEEQAVWGQPSCSTDALGSKVRLPDTQGPARRVAEKPFLIVTGSQAGNEITQQLRQLSVYLANLFFLTSDTVAPVIKDGDLKEEQAENYNLIIIGNPDENKFTKEALSHVPIRLIEDGLKLGRCSFPVNQTGAVFLSPHTGSHLALVIMGFSTQGLLDAISLATPTIPPMARSPFSNLVPDFVLTGKDYQAKGPGGYLCTGFWGNQWEFRPELVSCTC</sequence>
<dbReference type="InterPro" id="IPR050955">
    <property type="entry name" value="Plant_Biomass_Hydrol_Est"/>
</dbReference>
<feature type="chain" id="PRO_5010324452" evidence="2">
    <location>
        <begin position="21"/>
        <end position="1008"/>
    </location>
</feature>
<protein>
    <submittedName>
        <fullName evidence="5">Uncharacterized secreted protein ARB_06907-like</fullName>
    </submittedName>
</protein>
<dbReference type="OrthoDB" id="449091at2759"/>
<gene>
    <name evidence="5" type="primary">LOC106172341</name>
</gene>
<dbReference type="Proteomes" id="UP000085678">
    <property type="component" value="Unplaced"/>
</dbReference>
<keyword evidence="1 2" id="KW-0732">Signal</keyword>
<name>A0A1S3JDG4_LINAN</name>
<dbReference type="KEGG" id="lak:106172341"/>
<evidence type="ECO:0000313" key="5">
    <source>
        <dbReference type="RefSeq" id="XP_013408447.1"/>
    </source>
</evidence>
<dbReference type="PANTHER" id="PTHR43037">
    <property type="entry name" value="UNNAMED PRODUCT-RELATED"/>
    <property type="match status" value="1"/>
</dbReference>
<evidence type="ECO:0000256" key="1">
    <source>
        <dbReference type="ARBA" id="ARBA00022729"/>
    </source>
</evidence>
<proteinExistence type="predicted"/>
<evidence type="ECO:0000259" key="3">
    <source>
        <dbReference type="Pfam" id="PF00326"/>
    </source>
</evidence>
<dbReference type="Gene3D" id="3.40.50.1820">
    <property type="entry name" value="alpha/beta hydrolase"/>
    <property type="match status" value="1"/>
</dbReference>
<dbReference type="InterPro" id="IPR029058">
    <property type="entry name" value="AB_hydrolase_fold"/>
</dbReference>
<reference evidence="5" key="1">
    <citation type="submission" date="2025-08" db="UniProtKB">
        <authorList>
            <consortium name="RefSeq"/>
        </authorList>
    </citation>
    <scope>IDENTIFICATION</scope>
    <source>
        <tissue evidence="5">Gonads</tissue>
    </source>
</reference>
<dbReference type="InterPro" id="IPR001375">
    <property type="entry name" value="Peptidase_S9_cat"/>
</dbReference>
<dbReference type="Gene3D" id="1.25.40.10">
    <property type="entry name" value="Tetratricopeptide repeat domain"/>
    <property type="match status" value="1"/>
</dbReference>
<feature type="domain" description="Peptidase S9 prolyl oligopeptidase catalytic" evidence="3">
    <location>
        <begin position="493"/>
        <end position="645"/>
    </location>
</feature>
<dbReference type="AlphaFoldDB" id="A0A1S3JDG4"/>
<dbReference type="Pfam" id="PF00326">
    <property type="entry name" value="Peptidase_S9"/>
    <property type="match status" value="1"/>
</dbReference>
<evidence type="ECO:0000313" key="4">
    <source>
        <dbReference type="Proteomes" id="UP000085678"/>
    </source>
</evidence>
<dbReference type="PANTHER" id="PTHR43037:SF4">
    <property type="entry name" value="PEPTIDASE S9 PROLYL OLIGOPEPTIDASE CATALYTIC DOMAIN-CONTAINING PROTEIN"/>
    <property type="match status" value="1"/>
</dbReference>
<dbReference type="InterPro" id="IPR011990">
    <property type="entry name" value="TPR-like_helical_dom_sf"/>
</dbReference>
<dbReference type="GO" id="GO:0008236">
    <property type="term" value="F:serine-type peptidase activity"/>
    <property type="evidence" value="ECO:0007669"/>
    <property type="project" value="InterPro"/>
</dbReference>
<feature type="signal peptide" evidence="2">
    <location>
        <begin position="1"/>
        <end position="20"/>
    </location>
</feature>
<evidence type="ECO:0000256" key="2">
    <source>
        <dbReference type="SAM" id="SignalP"/>
    </source>
</evidence>
<dbReference type="InParanoid" id="A0A1S3JDG4"/>
<keyword evidence="4" id="KW-1185">Reference proteome</keyword>